<protein>
    <submittedName>
        <fullName evidence="2">Uncharacterized protein</fullName>
    </submittedName>
</protein>
<evidence type="ECO:0000313" key="2">
    <source>
        <dbReference type="EMBL" id="KRG67704.1"/>
    </source>
</evidence>
<dbReference type="EMBL" id="LDJJ01000028">
    <property type="protein sequence ID" value="KRG67704.1"/>
    <property type="molecule type" value="Genomic_DNA"/>
</dbReference>
<reference evidence="2 3" key="1">
    <citation type="submission" date="2015-05" db="EMBL/GenBank/DDBJ databases">
        <title>Genome sequencing and analysis of members of genus Stenotrophomonas.</title>
        <authorList>
            <person name="Patil P.P."/>
            <person name="Midha S."/>
            <person name="Patil P.B."/>
        </authorList>
    </citation>
    <scope>NUCLEOTIDE SEQUENCE [LARGE SCALE GENOMIC DNA]</scope>
    <source>
        <strain evidence="2 3">DSM 18941</strain>
    </source>
</reference>
<proteinExistence type="predicted"/>
<comment type="caution">
    <text evidence="2">The sequence shown here is derived from an EMBL/GenBank/DDBJ whole genome shotgun (WGS) entry which is preliminary data.</text>
</comment>
<dbReference type="Proteomes" id="UP000051863">
    <property type="component" value="Unassembled WGS sequence"/>
</dbReference>
<evidence type="ECO:0000256" key="1">
    <source>
        <dbReference type="SAM" id="MobiDB-lite"/>
    </source>
</evidence>
<feature type="region of interest" description="Disordered" evidence="1">
    <location>
        <begin position="1"/>
        <end position="26"/>
    </location>
</feature>
<gene>
    <name evidence="2" type="ORF">ABB27_09035</name>
</gene>
<sequence length="99" mass="11421">MTMADDGGSAELEPAEPKRRGRPRLYATPLSQAERAKRYRKARQWDESSLDDCRDPVLMDRLSWALKHKETSEDARAALDIYLEELVRRHHSKGKSALK</sequence>
<keyword evidence="3" id="KW-1185">Reference proteome</keyword>
<dbReference type="PATRIC" id="fig|405446.3.peg.1255"/>
<evidence type="ECO:0000313" key="3">
    <source>
        <dbReference type="Proteomes" id="UP000051863"/>
    </source>
</evidence>
<organism evidence="2 3">
    <name type="scientific">Stenotrophomonas terrae</name>
    <dbReference type="NCBI Taxonomy" id="405446"/>
    <lineage>
        <taxon>Bacteria</taxon>
        <taxon>Pseudomonadati</taxon>
        <taxon>Pseudomonadota</taxon>
        <taxon>Gammaproteobacteria</taxon>
        <taxon>Lysobacterales</taxon>
        <taxon>Lysobacteraceae</taxon>
        <taxon>Stenotrophomonas</taxon>
    </lineage>
</organism>
<accession>A0A0R0CSF9</accession>
<dbReference type="AlphaFoldDB" id="A0A0R0CSF9"/>
<name>A0A0R0CSF9_9GAMM</name>